<proteinExistence type="predicted"/>
<keyword evidence="1" id="KW-0732">Signal</keyword>
<feature type="signal peptide" evidence="1">
    <location>
        <begin position="1"/>
        <end position="22"/>
    </location>
</feature>
<dbReference type="Gene3D" id="2.60.40.2360">
    <property type="entry name" value="Intracellular proteinase inhibitor BsuPI"/>
    <property type="match status" value="1"/>
</dbReference>
<keyword evidence="4" id="KW-1185">Reference proteome</keyword>
<accession>A0ABU0W8A0</accession>
<dbReference type="Pfam" id="PF12690">
    <property type="entry name" value="BsuPI"/>
    <property type="match status" value="1"/>
</dbReference>
<evidence type="ECO:0000256" key="1">
    <source>
        <dbReference type="SAM" id="SignalP"/>
    </source>
</evidence>
<gene>
    <name evidence="3" type="ORF">RBH19_07360</name>
</gene>
<evidence type="ECO:0000313" key="4">
    <source>
        <dbReference type="Proteomes" id="UP001239019"/>
    </source>
</evidence>
<dbReference type="Proteomes" id="UP001239019">
    <property type="component" value="Unassembled WGS sequence"/>
</dbReference>
<sequence length="172" mass="18929">MFSRTGWVLVLVCALIALTACNSDDAVDAPDFVTELRLETADGTPTDRFDEGDDAVVVLLVRNRSWTDQTLTFNNARTNDFVVLDASGNAVRVWSTTRLFAAAMTEVTIAANSTRRFEMDWPGLDDDNRSPLPEGEYEIQGWLPTLGEDGIDDLSPGPLRSTLVPFTIGDDR</sequence>
<organism evidence="3 4">
    <name type="scientific">Natronospira bacteriovora</name>
    <dbReference type="NCBI Taxonomy" id="3069753"/>
    <lineage>
        <taxon>Bacteria</taxon>
        <taxon>Pseudomonadati</taxon>
        <taxon>Pseudomonadota</taxon>
        <taxon>Gammaproteobacteria</taxon>
        <taxon>Natronospirales</taxon>
        <taxon>Natronospiraceae</taxon>
        <taxon>Natronospira</taxon>
    </lineage>
</organism>
<evidence type="ECO:0000259" key="2">
    <source>
        <dbReference type="Pfam" id="PF12690"/>
    </source>
</evidence>
<protein>
    <recommendedName>
        <fullName evidence="2">Intracellular proteinase inhibitor BsuPI domain-containing protein</fullName>
    </recommendedName>
</protein>
<dbReference type="InterPro" id="IPR038144">
    <property type="entry name" value="IPI"/>
</dbReference>
<evidence type="ECO:0000313" key="3">
    <source>
        <dbReference type="EMBL" id="MDQ2069685.1"/>
    </source>
</evidence>
<name>A0ABU0W8A0_9GAMM</name>
<feature type="domain" description="Intracellular proteinase inhibitor BsuPI" evidence="2">
    <location>
        <begin position="51"/>
        <end position="145"/>
    </location>
</feature>
<comment type="caution">
    <text evidence="3">The sequence shown here is derived from an EMBL/GenBank/DDBJ whole genome shotgun (WGS) entry which is preliminary data.</text>
</comment>
<dbReference type="InterPro" id="IPR020481">
    <property type="entry name" value="Intracell_prot_inh_BsuPI"/>
</dbReference>
<feature type="chain" id="PRO_5046352884" description="Intracellular proteinase inhibitor BsuPI domain-containing protein" evidence="1">
    <location>
        <begin position="23"/>
        <end position="172"/>
    </location>
</feature>
<dbReference type="RefSeq" id="WP_306728185.1">
    <property type="nucleotide sequence ID" value="NZ_JAVDDT010000004.1"/>
</dbReference>
<dbReference type="PROSITE" id="PS51257">
    <property type="entry name" value="PROKAR_LIPOPROTEIN"/>
    <property type="match status" value="1"/>
</dbReference>
<reference evidence="3 4" key="1">
    <citation type="submission" date="2023-08" db="EMBL/GenBank/DDBJ databases">
        <title>Whole-genome sequencing of halo(alkali)philic microorganisms from hypersaline lakes.</title>
        <authorList>
            <person name="Sorokin D.Y."/>
            <person name="Abbas B."/>
            <person name="Merkel A.Y."/>
        </authorList>
    </citation>
    <scope>NUCLEOTIDE SEQUENCE [LARGE SCALE GENOMIC DNA]</scope>
    <source>
        <strain evidence="3 4">AB-CW4</strain>
    </source>
</reference>
<dbReference type="EMBL" id="JAVDDT010000004">
    <property type="protein sequence ID" value="MDQ2069685.1"/>
    <property type="molecule type" value="Genomic_DNA"/>
</dbReference>